<dbReference type="InterPro" id="IPR017941">
    <property type="entry name" value="Rieske_2Fe-2S"/>
</dbReference>
<keyword evidence="3" id="KW-0479">Metal-binding</keyword>
<evidence type="ECO:0000256" key="6">
    <source>
        <dbReference type="ARBA" id="ARBA00023014"/>
    </source>
</evidence>
<dbReference type="Proteomes" id="UP000290365">
    <property type="component" value="Chromosome"/>
</dbReference>
<dbReference type="GO" id="GO:0051537">
    <property type="term" value="F:2 iron, 2 sulfur cluster binding"/>
    <property type="evidence" value="ECO:0007669"/>
    <property type="project" value="UniProtKB-KW"/>
</dbReference>
<evidence type="ECO:0000313" key="8">
    <source>
        <dbReference type="EMBL" id="QBD77192.1"/>
    </source>
</evidence>
<dbReference type="PRINTS" id="PR00090">
    <property type="entry name" value="RNGDIOXGNASE"/>
</dbReference>
<proteinExistence type="predicted"/>
<dbReference type="KEGG" id="kbs:EPA93_14765"/>
<dbReference type="InterPro" id="IPR015879">
    <property type="entry name" value="Ring_hydroxy_dOase_asu_C_dom"/>
</dbReference>
<evidence type="ECO:0000256" key="2">
    <source>
        <dbReference type="ARBA" id="ARBA00022714"/>
    </source>
</evidence>
<keyword evidence="2" id="KW-0001">2Fe-2S</keyword>
<dbReference type="Gene3D" id="2.102.10.10">
    <property type="entry name" value="Rieske [2Fe-2S] iron-sulphur domain"/>
    <property type="match status" value="1"/>
</dbReference>
<keyword evidence="8" id="KW-0223">Dioxygenase</keyword>
<keyword evidence="9" id="KW-1185">Reference proteome</keyword>
<evidence type="ECO:0000256" key="5">
    <source>
        <dbReference type="ARBA" id="ARBA00023004"/>
    </source>
</evidence>
<dbReference type="GO" id="GO:0016705">
    <property type="term" value="F:oxidoreductase activity, acting on paired donors, with incorporation or reduction of molecular oxygen"/>
    <property type="evidence" value="ECO:0007669"/>
    <property type="project" value="UniProtKB-ARBA"/>
</dbReference>
<dbReference type="CDD" id="cd03469">
    <property type="entry name" value="Rieske_RO_Alpha_N"/>
    <property type="match status" value="1"/>
</dbReference>
<accession>A0A4P6JQ13</accession>
<evidence type="ECO:0000256" key="3">
    <source>
        <dbReference type="ARBA" id="ARBA00022723"/>
    </source>
</evidence>
<keyword evidence="4" id="KW-0560">Oxidoreductase</keyword>
<sequence length="371" mass="41101">MTTPTSAHEPLPATLPGHYYHDPEIHALEEERIFSRLWICVGHSSLLPDPGMYQLVTLAQESLILLRDQHGKLRAFFNVCRHRGARLCAKAQGRLKGSLQCGYHGWTYKLDGSLLGAPNVLHAQDFDPAAFGLVPVALELCWGLIWINLSPSPAPLSSQLTDPLSCVGSSHVSHHLEGLEVGKTEIYEVQANWKIAFENGLECYHCPTVHPEFCDLFPTIRSYPTLAESTTPLALAEHAEAFTLTGRASRPPLSTLAPEERRLIHSIVVFPNISITLVRDHVQVLVFYPRSAQTTSIVSFWLFEPEVIAAADFDPMDTVALANIIAQEDIELCKLVQQGVTSRAYASGGIYAPVEKHIALFRNFVLRQLAQ</sequence>
<name>A0A4P6JQ13_KTERU</name>
<dbReference type="GO" id="GO:0004497">
    <property type="term" value="F:monooxygenase activity"/>
    <property type="evidence" value="ECO:0007669"/>
    <property type="project" value="UniProtKB-ARBA"/>
</dbReference>
<dbReference type="Pfam" id="PF00355">
    <property type="entry name" value="Rieske"/>
    <property type="match status" value="1"/>
</dbReference>
<dbReference type="InterPro" id="IPR036922">
    <property type="entry name" value="Rieske_2Fe-2S_sf"/>
</dbReference>
<dbReference type="EMBL" id="CP035758">
    <property type="protein sequence ID" value="QBD77192.1"/>
    <property type="molecule type" value="Genomic_DNA"/>
</dbReference>
<gene>
    <name evidence="8" type="ORF">EPA93_14765</name>
</gene>
<dbReference type="Pfam" id="PF00848">
    <property type="entry name" value="Ring_hydroxyl_A"/>
    <property type="match status" value="1"/>
</dbReference>
<dbReference type="OrthoDB" id="9800776at2"/>
<keyword evidence="6" id="KW-0411">Iron-sulfur</keyword>
<dbReference type="GO" id="GO:0051213">
    <property type="term" value="F:dioxygenase activity"/>
    <property type="evidence" value="ECO:0007669"/>
    <property type="project" value="UniProtKB-KW"/>
</dbReference>
<dbReference type="GO" id="GO:0005506">
    <property type="term" value="F:iron ion binding"/>
    <property type="evidence" value="ECO:0007669"/>
    <property type="project" value="InterPro"/>
</dbReference>
<protein>
    <submittedName>
        <fullName evidence="8">Aromatic ring-hydroxylating dioxygenase subunit alpha</fullName>
    </submittedName>
</protein>
<dbReference type="PROSITE" id="PS51296">
    <property type="entry name" value="RIESKE"/>
    <property type="match status" value="1"/>
</dbReference>
<dbReference type="SUPFAM" id="SSF50022">
    <property type="entry name" value="ISP domain"/>
    <property type="match status" value="1"/>
</dbReference>
<dbReference type="PANTHER" id="PTHR43756:SF5">
    <property type="entry name" value="CHOLINE MONOOXYGENASE, CHLOROPLASTIC"/>
    <property type="match status" value="1"/>
</dbReference>
<dbReference type="PANTHER" id="PTHR43756">
    <property type="entry name" value="CHOLINE MONOOXYGENASE, CHLOROPLASTIC"/>
    <property type="match status" value="1"/>
</dbReference>
<comment type="cofactor">
    <cofactor evidence="1">
        <name>Fe cation</name>
        <dbReference type="ChEBI" id="CHEBI:24875"/>
    </cofactor>
</comment>
<dbReference type="AlphaFoldDB" id="A0A4P6JQ13"/>
<dbReference type="InterPro" id="IPR001663">
    <property type="entry name" value="Rng_hydr_dOase-A"/>
</dbReference>
<evidence type="ECO:0000256" key="1">
    <source>
        <dbReference type="ARBA" id="ARBA00001962"/>
    </source>
</evidence>
<feature type="domain" description="Rieske" evidence="7">
    <location>
        <begin position="38"/>
        <end position="147"/>
    </location>
</feature>
<organism evidence="8 9">
    <name type="scientific">Ktedonosporobacter rubrisoli</name>
    <dbReference type="NCBI Taxonomy" id="2509675"/>
    <lineage>
        <taxon>Bacteria</taxon>
        <taxon>Bacillati</taxon>
        <taxon>Chloroflexota</taxon>
        <taxon>Ktedonobacteria</taxon>
        <taxon>Ktedonobacterales</taxon>
        <taxon>Ktedonosporobacteraceae</taxon>
        <taxon>Ktedonosporobacter</taxon>
    </lineage>
</organism>
<evidence type="ECO:0000259" key="7">
    <source>
        <dbReference type="PROSITE" id="PS51296"/>
    </source>
</evidence>
<evidence type="ECO:0000256" key="4">
    <source>
        <dbReference type="ARBA" id="ARBA00023002"/>
    </source>
</evidence>
<evidence type="ECO:0000313" key="9">
    <source>
        <dbReference type="Proteomes" id="UP000290365"/>
    </source>
</evidence>
<reference evidence="8 9" key="1">
    <citation type="submission" date="2019-01" db="EMBL/GenBank/DDBJ databases">
        <title>Ktedonosporobacter rubrisoli SCAWS-G2.</title>
        <authorList>
            <person name="Huang Y."/>
            <person name="Yan B."/>
        </authorList>
    </citation>
    <scope>NUCLEOTIDE SEQUENCE [LARGE SCALE GENOMIC DNA]</scope>
    <source>
        <strain evidence="8 9">SCAWS-G2</strain>
    </source>
</reference>
<dbReference type="SUPFAM" id="SSF55961">
    <property type="entry name" value="Bet v1-like"/>
    <property type="match status" value="1"/>
</dbReference>
<dbReference type="Gene3D" id="3.90.380.10">
    <property type="entry name" value="Naphthalene 1,2-dioxygenase Alpha Subunit, Chain A, domain 1"/>
    <property type="match status" value="1"/>
</dbReference>
<keyword evidence="5" id="KW-0408">Iron</keyword>
<dbReference type="RefSeq" id="WP_129888255.1">
    <property type="nucleotide sequence ID" value="NZ_CP035758.1"/>
</dbReference>